<comment type="caution">
    <text evidence="1">The sequence shown here is derived from an EMBL/GenBank/DDBJ whole genome shotgun (WGS) entry which is preliminary data.</text>
</comment>
<dbReference type="SUPFAM" id="SSF81301">
    <property type="entry name" value="Nucleotidyltransferase"/>
    <property type="match status" value="1"/>
</dbReference>
<gene>
    <name evidence="1" type="ORF">LSUE1_G002428</name>
</gene>
<accession>A0A8T9CBK8</accession>
<dbReference type="Proteomes" id="UP000469558">
    <property type="component" value="Unassembled WGS sequence"/>
</dbReference>
<organism evidence="1 2">
    <name type="scientific">Lachnellula suecica</name>
    <dbReference type="NCBI Taxonomy" id="602035"/>
    <lineage>
        <taxon>Eukaryota</taxon>
        <taxon>Fungi</taxon>
        <taxon>Dikarya</taxon>
        <taxon>Ascomycota</taxon>
        <taxon>Pezizomycotina</taxon>
        <taxon>Leotiomycetes</taxon>
        <taxon>Helotiales</taxon>
        <taxon>Lachnaceae</taxon>
        <taxon>Lachnellula</taxon>
    </lineage>
</organism>
<reference evidence="1 2" key="1">
    <citation type="submission" date="2018-05" db="EMBL/GenBank/DDBJ databases">
        <title>Genome sequencing and assembly of the regulated plant pathogen Lachnellula willkommii and related sister species for the development of diagnostic species identification markers.</title>
        <authorList>
            <person name="Giroux E."/>
            <person name="Bilodeau G."/>
        </authorList>
    </citation>
    <scope>NUCLEOTIDE SEQUENCE [LARGE SCALE GENOMIC DNA]</scope>
    <source>
        <strain evidence="1 2">CBS 268.59</strain>
    </source>
</reference>
<dbReference type="OrthoDB" id="3259529at2759"/>
<protein>
    <submittedName>
        <fullName evidence="1">Uncharacterized protein</fullName>
    </submittedName>
</protein>
<dbReference type="InterPro" id="IPR043519">
    <property type="entry name" value="NT_sf"/>
</dbReference>
<keyword evidence="2" id="KW-1185">Reference proteome</keyword>
<evidence type="ECO:0000313" key="2">
    <source>
        <dbReference type="Proteomes" id="UP000469558"/>
    </source>
</evidence>
<proteinExistence type="predicted"/>
<evidence type="ECO:0000313" key="1">
    <source>
        <dbReference type="EMBL" id="TVY83018.1"/>
    </source>
</evidence>
<dbReference type="AlphaFoldDB" id="A0A8T9CBK8"/>
<dbReference type="EMBL" id="QGMK01000244">
    <property type="protein sequence ID" value="TVY83018.1"/>
    <property type="molecule type" value="Genomic_DNA"/>
</dbReference>
<sequence length="238" mass="26625">MENLQLKVALRVLEYAGITTCLVGEIALNYYNVPRVVHDLEICVPENLVQKASAILRDTGLFGFDDIPDFDNYNEYKRGFPRLRSSPWISPASNFLILADTSYGLAPLIDHIVPRENSSSDPEFSSQILGMVSAAELKGLPMPRLPSLIVGLCQKYLQSYDDIAMIAAEQLVDGMNLDESWCERNLHPSKITPEARQLATRLAAGRISRLDEFSENTITCFIADESEAKRLQKIPGYE</sequence>
<name>A0A8T9CBK8_9HELO</name>